<sequence>MLPWTHEICSWYRRSPRIFTTPVVGISTLIPVGGIPGSLTWGVVVRGEQTDRQVSIVRSGKPDLQPVDHLIMGELEYEFANDSSIVCVLKDEVVAIEIGQLLVGNATSQLRKSAAINA</sequence>
<dbReference type="EMBL" id="JBFXLS010000060">
    <property type="protein sequence ID" value="KAL2822138.1"/>
    <property type="molecule type" value="Genomic_DNA"/>
</dbReference>
<evidence type="ECO:0000313" key="1">
    <source>
        <dbReference type="EMBL" id="KAL2822138.1"/>
    </source>
</evidence>
<reference evidence="1 2" key="1">
    <citation type="submission" date="2024-07" db="EMBL/GenBank/DDBJ databases">
        <title>Section-level genome sequencing and comparative genomics of Aspergillus sections Usti and Cavernicolus.</title>
        <authorList>
            <consortium name="Lawrence Berkeley National Laboratory"/>
            <person name="Nybo J.L."/>
            <person name="Vesth T.C."/>
            <person name="Theobald S."/>
            <person name="Frisvad J.C."/>
            <person name="Larsen T.O."/>
            <person name="Kjaerboelling I."/>
            <person name="Rothschild-Mancinelli K."/>
            <person name="Lyhne E.K."/>
            <person name="Kogle M.E."/>
            <person name="Barry K."/>
            <person name="Clum A."/>
            <person name="Na H."/>
            <person name="Ledsgaard L."/>
            <person name="Lin J."/>
            <person name="Lipzen A."/>
            <person name="Kuo A."/>
            <person name="Riley R."/>
            <person name="Mondo S."/>
            <person name="LaButti K."/>
            <person name="Haridas S."/>
            <person name="Pangalinan J."/>
            <person name="Salamov A.A."/>
            <person name="Simmons B.A."/>
            <person name="Magnuson J.K."/>
            <person name="Chen J."/>
            <person name="Drula E."/>
            <person name="Henrissat B."/>
            <person name="Wiebenga A."/>
            <person name="Lubbers R.J."/>
            <person name="Gomes A.C."/>
            <person name="Makela M.R."/>
            <person name="Stajich J."/>
            <person name="Grigoriev I.V."/>
            <person name="Mortensen U.H."/>
            <person name="De vries R.P."/>
            <person name="Baker S.E."/>
            <person name="Andersen M.R."/>
        </authorList>
    </citation>
    <scope>NUCLEOTIDE SEQUENCE [LARGE SCALE GENOMIC DNA]</scope>
    <source>
        <strain evidence="1 2">CBS 600.67</strain>
    </source>
</reference>
<dbReference type="Proteomes" id="UP001610335">
    <property type="component" value="Unassembled WGS sequence"/>
</dbReference>
<keyword evidence="2" id="KW-1185">Reference proteome</keyword>
<comment type="caution">
    <text evidence="1">The sequence shown here is derived from an EMBL/GenBank/DDBJ whole genome shotgun (WGS) entry which is preliminary data.</text>
</comment>
<name>A0ABR4I305_9EURO</name>
<evidence type="ECO:0000313" key="2">
    <source>
        <dbReference type="Proteomes" id="UP001610335"/>
    </source>
</evidence>
<protein>
    <submittedName>
        <fullName evidence="1">Uncharacterized protein</fullName>
    </submittedName>
</protein>
<gene>
    <name evidence="1" type="ORF">BDW59DRAFT_149689</name>
</gene>
<organism evidence="1 2">
    <name type="scientific">Aspergillus cavernicola</name>
    <dbReference type="NCBI Taxonomy" id="176166"/>
    <lineage>
        <taxon>Eukaryota</taxon>
        <taxon>Fungi</taxon>
        <taxon>Dikarya</taxon>
        <taxon>Ascomycota</taxon>
        <taxon>Pezizomycotina</taxon>
        <taxon>Eurotiomycetes</taxon>
        <taxon>Eurotiomycetidae</taxon>
        <taxon>Eurotiales</taxon>
        <taxon>Aspergillaceae</taxon>
        <taxon>Aspergillus</taxon>
        <taxon>Aspergillus subgen. Nidulantes</taxon>
    </lineage>
</organism>
<proteinExistence type="predicted"/>
<accession>A0ABR4I305</accession>